<sequence>MLTTPAQLPVLLLDFDGTVCLGDGPVLAYADAALKDLDDATARGIRKELDEYLSGAVGPRWADGYLAVQELTAGLLKRPTLDAAYTESRRRLQAGEVEVYLPIGLRLFLSSLNGVAERVLVTNAPIEGVAEVLTRLGLTSELDRVISSVGKPDGWTATLPQILGERPATAAVSVGDVYRNDIAPLIPYGVATAFIDRFGSADLPLAPTWTAPSFPDLYPALAEWLTSAHLEGN</sequence>
<evidence type="ECO:0000313" key="1">
    <source>
        <dbReference type="EMBL" id="TWE12498.1"/>
    </source>
</evidence>
<dbReference type="AlphaFoldDB" id="A0A561EA50"/>
<protein>
    <submittedName>
        <fullName evidence="1">FMN phosphatase YigB (HAD superfamily)</fullName>
    </submittedName>
</protein>
<comment type="caution">
    <text evidence="1">The sequence shown here is derived from an EMBL/GenBank/DDBJ whole genome shotgun (WGS) entry which is preliminary data.</text>
</comment>
<reference evidence="1 2" key="1">
    <citation type="submission" date="2019-06" db="EMBL/GenBank/DDBJ databases">
        <title>Sequencing the genomes of 1000 actinobacteria strains.</title>
        <authorList>
            <person name="Klenk H.-P."/>
        </authorList>
    </citation>
    <scope>NUCLEOTIDE SEQUENCE [LARGE SCALE GENOMIC DNA]</scope>
    <source>
        <strain evidence="1 2">DSM 19560</strain>
    </source>
</reference>
<name>A0A561EA50_9MICO</name>
<dbReference type="InterPro" id="IPR036412">
    <property type="entry name" value="HAD-like_sf"/>
</dbReference>
<evidence type="ECO:0000313" key="2">
    <source>
        <dbReference type="Proteomes" id="UP000318297"/>
    </source>
</evidence>
<proteinExistence type="predicted"/>
<accession>A0A561EA50</accession>
<dbReference type="EMBL" id="VIVQ01000001">
    <property type="protein sequence ID" value="TWE12498.1"/>
    <property type="molecule type" value="Genomic_DNA"/>
</dbReference>
<dbReference type="SUPFAM" id="SSF56784">
    <property type="entry name" value="HAD-like"/>
    <property type="match status" value="1"/>
</dbReference>
<dbReference type="Proteomes" id="UP000318297">
    <property type="component" value="Unassembled WGS sequence"/>
</dbReference>
<dbReference type="Gene3D" id="3.40.50.1000">
    <property type="entry name" value="HAD superfamily/HAD-like"/>
    <property type="match status" value="1"/>
</dbReference>
<gene>
    <name evidence="1" type="ORF">BKA23_1310</name>
</gene>
<organism evidence="1 2">
    <name type="scientific">Rudaeicoccus suwonensis</name>
    <dbReference type="NCBI Taxonomy" id="657409"/>
    <lineage>
        <taxon>Bacteria</taxon>
        <taxon>Bacillati</taxon>
        <taxon>Actinomycetota</taxon>
        <taxon>Actinomycetes</taxon>
        <taxon>Micrococcales</taxon>
        <taxon>Dermacoccaceae</taxon>
        <taxon>Rudaeicoccus</taxon>
    </lineage>
</organism>
<dbReference type="OrthoDB" id="3851389at2"/>
<keyword evidence="2" id="KW-1185">Reference proteome</keyword>
<dbReference type="RefSeq" id="WP_145226557.1">
    <property type="nucleotide sequence ID" value="NZ_VIVQ01000001.1"/>
</dbReference>
<dbReference type="InterPro" id="IPR023214">
    <property type="entry name" value="HAD_sf"/>
</dbReference>